<dbReference type="Gene3D" id="3.40.50.300">
    <property type="entry name" value="P-loop containing nucleotide triphosphate hydrolases"/>
    <property type="match status" value="1"/>
</dbReference>
<dbReference type="NCBIfam" id="TIGR01188">
    <property type="entry name" value="drrA"/>
    <property type="match status" value="1"/>
</dbReference>
<keyword evidence="4" id="KW-0547">Nucleotide-binding</keyword>
<sequence>MSIAVSVENLTKHFDKIKAVDGVDFNIKEGEIFGLLGPNGAGKTTIISILSTLLSPTSGKASVAGFDVIQSPAKVRNKIGIVFQDPSSDDILTGRENLYLHGLMYGVPSSDIKSRITESLDLVGLQDRADDLVRTYSGGMRRRLEIARGLMHHPDVLFLDEPTLGLDPQARQKIWEHIESIVKDNKVTIIITTHYMEEADRLCDRLAIIDYGKIITMDTPKNLKDGVGGDTVQLEVSDSDSLVDKINSLDFVSRCESRNNRLDVAVKDVAHNLPTLFSAVGEIKSFDVRNTTLNDVFLHYTGHDIREESAEKPSAHMLRVRNVNK</sequence>
<evidence type="ECO:0000313" key="11">
    <source>
        <dbReference type="Proteomes" id="UP000183815"/>
    </source>
</evidence>
<evidence type="ECO:0000256" key="5">
    <source>
        <dbReference type="ARBA" id="ARBA00022840"/>
    </source>
</evidence>
<dbReference type="PROSITE" id="PS50893">
    <property type="entry name" value="ABC_TRANSPORTER_2"/>
    <property type="match status" value="1"/>
</dbReference>
<comment type="caution">
    <text evidence="10">The sequence shown here is derived from an EMBL/GenBank/DDBJ whole genome shotgun (WGS) entry which is preliminary data.</text>
</comment>
<comment type="subcellular location">
    <subcellularLocation>
        <location evidence="1">Cell membrane</location>
        <topology evidence="1">Peripheral membrane protein</topology>
        <orientation evidence="1">Cytoplasmic side</orientation>
    </subcellularLocation>
</comment>
<name>A0A1J5TPY2_9ARCH</name>
<dbReference type="GO" id="GO:0043215">
    <property type="term" value="P:daunorubicin transport"/>
    <property type="evidence" value="ECO:0007669"/>
    <property type="project" value="InterPro"/>
</dbReference>
<evidence type="ECO:0000256" key="4">
    <source>
        <dbReference type="ARBA" id="ARBA00022741"/>
    </source>
</evidence>
<reference evidence="10 11" key="1">
    <citation type="submission" date="2016-08" db="EMBL/GenBank/DDBJ databases">
        <title>New Insights into Marine Group III Euryarchaeota, from dark to light.</title>
        <authorList>
            <person name="Haro-Moreno J.M."/>
            <person name="Rodriguez-Valera F."/>
            <person name="Lopez-Garcia P."/>
            <person name="Moreira D."/>
            <person name="Martin-Cuadrado A.B."/>
        </authorList>
    </citation>
    <scope>NUCLEOTIDE SEQUENCE [LARGE SCALE GENOMIC DNA]</scope>
    <source>
        <strain evidence="10">CG-Bathy1</strain>
    </source>
</reference>
<dbReference type="InterPro" id="IPR003439">
    <property type="entry name" value="ABC_transporter-like_ATP-bd"/>
</dbReference>
<dbReference type="GO" id="GO:0005524">
    <property type="term" value="F:ATP binding"/>
    <property type="evidence" value="ECO:0007669"/>
    <property type="project" value="UniProtKB-KW"/>
</dbReference>
<dbReference type="InterPro" id="IPR005894">
    <property type="entry name" value="DrrA"/>
</dbReference>
<evidence type="ECO:0000259" key="9">
    <source>
        <dbReference type="PROSITE" id="PS50893"/>
    </source>
</evidence>
<accession>A0A1J5TPY2</accession>
<keyword evidence="6" id="KW-1278">Translocase</keyword>
<dbReference type="Pfam" id="PF13732">
    <property type="entry name" value="DrrA1-3_C"/>
    <property type="match status" value="1"/>
</dbReference>
<organism evidence="10 11">
    <name type="scientific">Marine Group III euryarchaeote CG-Bathy1</name>
    <dbReference type="NCBI Taxonomy" id="1889001"/>
    <lineage>
        <taxon>Archaea</taxon>
        <taxon>Methanobacteriati</taxon>
        <taxon>Thermoplasmatota</taxon>
        <taxon>Thermoplasmata</taxon>
        <taxon>Candidatus Thermoprofundales</taxon>
    </lineage>
</organism>
<protein>
    <submittedName>
        <fullName evidence="10">ABC transporter ATP-binding protein</fullName>
    </submittedName>
</protein>
<dbReference type="GO" id="GO:0016887">
    <property type="term" value="F:ATP hydrolysis activity"/>
    <property type="evidence" value="ECO:0007669"/>
    <property type="project" value="InterPro"/>
</dbReference>
<dbReference type="EMBL" id="MIYU01000021">
    <property type="protein sequence ID" value="OIR14046.1"/>
    <property type="molecule type" value="Genomic_DNA"/>
</dbReference>
<evidence type="ECO:0000256" key="1">
    <source>
        <dbReference type="ARBA" id="ARBA00004413"/>
    </source>
</evidence>
<dbReference type="InterPro" id="IPR003593">
    <property type="entry name" value="AAA+_ATPase"/>
</dbReference>
<keyword evidence="7" id="KW-0472">Membrane</keyword>
<dbReference type="FunFam" id="3.40.50.300:FF:000589">
    <property type="entry name" value="ABC transporter, ATP-binding subunit"/>
    <property type="match status" value="1"/>
</dbReference>
<dbReference type="AlphaFoldDB" id="A0A1J5TPY2"/>
<evidence type="ECO:0000256" key="2">
    <source>
        <dbReference type="ARBA" id="ARBA00022448"/>
    </source>
</evidence>
<comment type="similarity">
    <text evidence="8">Belongs to the ABC transporter superfamily. Drug exporter-1 (DrugE1) (TC 3.A.1.105) family.</text>
</comment>
<gene>
    <name evidence="10" type="ORF">BEU04_03465</name>
</gene>
<dbReference type="Pfam" id="PF00005">
    <property type="entry name" value="ABC_tran"/>
    <property type="match status" value="1"/>
</dbReference>
<keyword evidence="5 10" id="KW-0067">ATP-binding</keyword>
<dbReference type="InterPro" id="IPR025302">
    <property type="entry name" value="DrrA1/2-like_C"/>
</dbReference>
<evidence type="ECO:0000256" key="3">
    <source>
        <dbReference type="ARBA" id="ARBA00022475"/>
    </source>
</evidence>
<dbReference type="InterPro" id="IPR017871">
    <property type="entry name" value="ABC_transporter-like_CS"/>
</dbReference>
<evidence type="ECO:0000256" key="8">
    <source>
        <dbReference type="ARBA" id="ARBA00049985"/>
    </source>
</evidence>
<dbReference type="PANTHER" id="PTHR43582:SF4">
    <property type="entry name" value="ANTIBIOTIC RESISTANCE ABC TRANSPORTER ATP-BINDING PROTEIN"/>
    <property type="match status" value="1"/>
</dbReference>
<dbReference type="Proteomes" id="UP000183815">
    <property type="component" value="Unassembled WGS sequence"/>
</dbReference>
<dbReference type="SUPFAM" id="SSF52540">
    <property type="entry name" value="P-loop containing nucleoside triphosphate hydrolases"/>
    <property type="match status" value="1"/>
</dbReference>
<evidence type="ECO:0000256" key="6">
    <source>
        <dbReference type="ARBA" id="ARBA00022967"/>
    </source>
</evidence>
<proteinExistence type="inferred from homology"/>
<feature type="domain" description="ABC transporter" evidence="9">
    <location>
        <begin position="5"/>
        <end position="236"/>
    </location>
</feature>
<dbReference type="SMART" id="SM00382">
    <property type="entry name" value="AAA"/>
    <property type="match status" value="1"/>
</dbReference>
<keyword evidence="2" id="KW-0813">Transport</keyword>
<dbReference type="GO" id="GO:1900753">
    <property type="term" value="P:doxorubicin transport"/>
    <property type="evidence" value="ECO:0007669"/>
    <property type="project" value="InterPro"/>
</dbReference>
<keyword evidence="3" id="KW-1003">Cell membrane</keyword>
<evidence type="ECO:0000313" key="10">
    <source>
        <dbReference type="EMBL" id="OIR14046.1"/>
    </source>
</evidence>
<dbReference type="GO" id="GO:0005886">
    <property type="term" value="C:plasma membrane"/>
    <property type="evidence" value="ECO:0007669"/>
    <property type="project" value="UniProtKB-SubCell"/>
</dbReference>
<evidence type="ECO:0000256" key="7">
    <source>
        <dbReference type="ARBA" id="ARBA00023136"/>
    </source>
</evidence>
<dbReference type="PANTHER" id="PTHR43582">
    <property type="entry name" value="LINEARMYCIN RESISTANCE ATP-BINDING PROTEIN LNRL"/>
    <property type="match status" value="1"/>
</dbReference>
<dbReference type="PROSITE" id="PS00211">
    <property type="entry name" value="ABC_TRANSPORTER_1"/>
    <property type="match status" value="1"/>
</dbReference>
<dbReference type="InterPro" id="IPR027417">
    <property type="entry name" value="P-loop_NTPase"/>
</dbReference>